<dbReference type="PANTHER" id="PTHR30537">
    <property type="entry name" value="HTH-TYPE TRANSCRIPTIONAL REGULATOR"/>
    <property type="match status" value="1"/>
</dbReference>
<dbReference type="PROSITE" id="PS50931">
    <property type="entry name" value="HTH_LYSR"/>
    <property type="match status" value="1"/>
</dbReference>
<dbReference type="FunFam" id="1.10.10.10:FF:000001">
    <property type="entry name" value="LysR family transcriptional regulator"/>
    <property type="match status" value="1"/>
</dbReference>
<dbReference type="Proteomes" id="UP000198844">
    <property type="component" value="Unassembled WGS sequence"/>
</dbReference>
<dbReference type="GO" id="GO:0043565">
    <property type="term" value="F:sequence-specific DNA binding"/>
    <property type="evidence" value="ECO:0007669"/>
    <property type="project" value="TreeGrafter"/>
</dbReference>
<dbReference type="InterPro" id="IPR036390">
    <property type="entry name" value="WH_DNA-bd_sf"/>
</dbReference>
<evidence type="ECO:0000259" key="6">
    <source>
        <dbReference type="PROSITE" id="PS50931"/>
    </source>
</evidence>
<proteinExistence type="inferred from homology"/>
<keyword evidence="4" id="KW-0804">Transcription</keyword>
<dbReference type="InterPro" id="IPR036388">
    <property type="entry name" value="WH-like_DNA-bd_sf"/>
</dbReference>
<evidence type="ECO:0000313" key="8">
    <source>
        <dbReference type="Proteomes" id="UP000198844"/>
    </source>
</evidence>
<dbReference type="PANTHER" id="PTHR30537:SF72">
    <property type="entry name" value="LYSR FAMILY TRANSCRIPTIONAL REGULATOR"/>
    <property type="match status" value="1"/>
</dbReference>
<evidence type="ECO:0000256" key="2">
    <source>
        <dbReference type="ARBA" id="ARBA00023015"/>
    </source>
</evidence>
<keyword evidence="2" id="KW-0805">Transcription regulation</keyword>
<evidence type="ECO:0000256" key="3">
    <source>
        <dbReference type="ARBA" id="ARBA00023125"/>
    </source>
</evidence>
<comment type="similarity">
    <text evidence="1">Belongs to the LysR transcriptional regulatory family.</text>
</comment>
<dbReference type="InterPro" id="IPR005119">
    <property type="entry name" value="LysR_subst-bd"/>
</dbReference>
<dbReference type="InterPro" id="IPR058163">
    <property type="entry name" value="LysR-type_TF_proteobact-type"/>
</dbReference>
<dbReference type="InterPro" id="IPR000847">
    <property type="entry name" value="LysR_HTH_N"/>
</dbReference>
<evidence type="ECO:0000313" key="7">
    <source>
        <dbReference type="EMBL" id="SFT64500.1"/>
    </source>
</evidence>
<organism evidence="7 8">
    <name type="scientific">Paraburkholderia aspalathi</name>
    <dbReference type="NCBI Taxonomy" id="1324617"/>
    <lineage>
        <taxon>Bacteria</taxon>
        <taxon>Pseudomonadati</taxon>
        <taxon>Pseudomonadota</taxon>
        <taxon>Betaproteobacteria</taxon>
        <taxon>Burkholderiales</taxon>
        <taxon>Burkholderiaceae</taxon>
        <taxon>Paraburkholderia</taxon>
    </lineage>
</organism>
<reference evidence="7 8" key="1">
    <citation type="submission" date="2016-10" db="EMBL/GenBank/DDBJ databases">
        <authorList>
            <person name="de Groot N.N."/>
        </authorList>
    </citation>
    <scope>NUCLEOTIDE SEQUENCE [LARGE SCALE GENOMIC DNA]</scope>
    <source>
        <strain evidence="7 8">LMG 27731</strain>
    </source>
</reference>
<dbReference type="GO" id="GO:0006351">
    <property type="term" value="P:DNA-templated transcription"/>
    <property type="evidence" value="ECO:0007669"/>
    <property type="project" value="TreeGrafter"/>
</dbReference>
<dbReference type="SUPFAM" id="SSF46785">
    <property type="entry name" value="Winged helix' DNA-binding domain"/>
    <property type="match status" value="1"/>
</dbReference>
<dbReference type="Gene3D" id="1.10.10.10">
    <property type="entry name" value="Winged helix-like DNA-binding domain superfamily/Winged helix DNA-binding domain"/>
    <property type="match status" value="1"/>
</dbReference>
<gene>
    <name evidence="7" type="ORF">SAMN05192563_1002473</name>
</gene>
<dbReference type="EMBL" id="FPBH01000002">
    <property type="protein sequence ID" value="SFT64500.1"/>
    <property type="molecule type" value="Genomic_DNA"/>
</dbReference>
<evidence type="ECO:0000256" key="4">
    <source>
        <dbReference type="ARBA" id="ARBA00023163"/>
    </source>
</evidence>
<dbReference type="SUPFAM" id="SSF53850">
    <property type="entry name" value="Periplasmic binding protein-like II"/>
    <property type="match status" value="1"/>
</dbReference>
<feature type="domain" description="HTH lysR-type" evidence="6">
    <location>
        <begin position="35"/>
        <end position="87"/>
    </location>
</feature>
<evidence type="ECO:0000256" key="1">
    <source>
        <dbReference type="ARBA" id="ARBA00009437"/>
    </source>
</evidence>
<dbReference type="GO" id="GO:0003700">
    <property type="term" value="F:DNA-binding transcription factor activity"/>
    <property type="evidence" value="ECO:0007669"/>
    <property type="project" value="InterPro"/>
</dbReference>
<dbReference type="CDD" id="cd08472">
    <property type="entry name" value="PBP2_CrgA_like_3"/>
    <property type="match status" value="1"/>
</dbReference>
<feature type="region of interest" description="Disordered" evidence="5">
    <location>
        <begin position="329"/>
        <end position="348"/>
    </location>
</feature>
<accession>A0A1I6ZPE4</accession>
<dbReference type="AlphaFoldDB" id="A0A1I6ZPE4"/>
<name>A0A1I6ZPE4_9BURK</name>
<evidence type="ECO:0000256" key="5">
    <source>
        <dbReference type="SAM" id="MobiDB-lite"/>
    </source>
</evidence>
<dbReference type="Pfam" id="PF00126">
    <property type="entry name" value="HTH_1"/>
    <property type="match status" value="1"/>
</dbReference>
<keyword evidence="3 7" id="KW-0238">DNA-binding</keyword>
<protein>
    <submittedName>
        <fullName evidence="7">DNA-binding transcriptional regulator, LysR family</fullName>
    </submittedName>
</protein>
<dbReference type="Gene3D" id="3.40.190.290">
    <property type="match status" value="1"/>
</dbReference>
<dbReference type="Pfam" id="PF03466">
    <property type="entry name" value="LysR_substrate"/>
    <property type="match status" value="1"/>
</dbReference>
<sequence>MRGSSVLYKDEAGDVFHSASTSIGETLVMDRIMAMQTFVRIVDANSFTRAAQSLGIPRASATTLVQSLEAMLGIQLLVRTTRRLSLTAEGAAYYERCVQILADIDDIEASLRHPDDRPRGRLRVEMPAVVANTIVFPALDDFHARFEHILLTFGVSNRQVELAGEAIDCCILTGKPPDAGLAARRLGALERVTCASPLYLARYGTPQRFEELSGHAAVNHVSAQTGRAAEFDFQVEGDTVSVPLGGFVQVSDEHAYLECGLRGLGLIQPPRALAQPYLDSGRLREVLPHHRPAALPVSVAYLRHRRAPPRVLTFVNWLAELFETARHVSHEQPPVQQSLRGVETAEPA</sequence>